<dbReference type="EMBL" id="OX459943">
    <property type="protein sequence ID" value="CAI9177568.1"/>
    <property type="molecule type" value="Genomic_DNA"/>
</dbReference>
<reference evidence="1" key="1">
    <citation type="submission" date="2023-04" db="EMBL/GenBank/DDBJ databases">
        <authorList>
            <consortium name="ELIXIR-Norway"/>
        </authorList>
    </citation>
    <scope>NUCLEOTIDE SEQUENCE [LARGE SCALE GENOMIC DNA]</scope>
</reference>
<evidence type="ECO:0000313" key="2">
    <source>
        <dbReference type="Proteomes" id="UP001176941"/>
    </source>
</evidence>
<proteinExistence type="predicted"/>
<name>A0ABN8ZVK1_RANTA</name>
<sequence length="131" mass="15037">MSLLIHVQLFGTPCTVACQASLSMEFSRQEDWNGLLFPTPQDCPDPEMEPEFLHLLRWQIYPSSWDFPHGTSGKEPAYQCRRHDRLRFDPEWGRSPGGGHGNLLQYSCLEKQSLVGYSPWDCKESDMTEAT</sequence>
<gene>
    <name evidence="1" type="ORF">MRATA1EN1_LOCUS26530</name>
</gene>
<keyword evidence="2" id="KW-1185">Reference proteome</keyword>
<dbReference type="Proteomes" id="UP001176941">
    <property type="component" value="Chromosome 7"/>
</dbReference>
<evidence type="ECO:0000313" key="1">
    <source>
        <dbReference type="EMBL" id="CAI9177568.1"/>
    </source>
</evidence>
<accession>A0ABN8ZVK1</accession>
<organism evidence="1 2">
    <name type="scientific">Rangifer tarandus platyrhynchus</name>
    <name type="common">Svalbard reindeer</name>
    <dbReference type="NCBI Taxonomy" id="3082113"/>
    <lineage>
        <taxon>Eukaryota</taxon>
        <taxon>Metazoa</taxon>
        <taxon>Chordata</taxon>
        <taxon>Craniata</taxon>
        <taxon>Vertebrata</taxon>
        <taxon>Euteleostomi</taxon>
        <taxon>Mammalia</taxon>
        <taxon>Eutheria</taxon>
        <taxon>Laurasiatheria</taxon>
        <taxon>Artiodactyla</taxon>
        <taxon>Ruminantia</taxon>
        <taxon>Pecora</taxon>
        <taxon>Cervidae</taxon>
        <taxon>Odocoileinae</taxon>
        <taxon>Rangifer</taxon>
    </lineage>
</organism>
<protein>
    <submittedName>
        <fullName evidence="1">Uncharacterized protein</fullName>
    </submittedName>
</protein>